<evidence type="ECO:0000256" key="2">
    <source>
        <dbReference type="ARBA" id="ARBA00006803"/>
    </source>
</evidence>
<evidence type="ECO:0000256" key="3">
    <source>
        <dbReference type="ARBA" id="ARBA00022692"/>
    </source>
</evidence>
<evidence type="ECO:0000313" key="7">
    <source>
        <dbReference type="EnsemblMetazoa" id="CJA37535a.1"/>
    </source>
</evidence>
<dbReference type="EnsemblMetazoa" id="CJA37535a.1">
    <property type="protein sequence ID" value="CJA37535a.1"/>
    <property type="gene ID" value="WBGene00213382"/>
</dbReference>
<evidence type="ECO:0000313" key="8">
    <source>
        <dbReference type="Proteomes" id="UP000005237"/>
    </source>
</evidence>
<proteinExistence type="inferred from homology"/>
<dbReference type="PANTHER" id="PTHR47631">
    <property type="entry name" value="SERPENTINE RECEPTOR, CLASS E (EPSILON)-RELATED"/>
    <property type="match status" value="1"/>
</dbReference>
<dbReference type="Pfam" id="PF03125">
    <property type="entry name" value="Sre"/>
    <property type="match status" value="1"/>
</dbReference>
<dbReference type="PANTHER" id="PTHR47631:SF4">
    <property type="entry name" value="SERPENTINE RECEPTOR, CLASS E (EPSILON)"/>
    <property type="match status" value="1"/>
</dbReference>
<keyword evidence="8" id="KW-1185">Reference proteome</keyword>
<feature type="transmembrane region" description="Helical" evidence="6">
    <location>
        <begin position="202"/>
        <end position="223"/>
    </location>
</feature>
<feature type="transmembrane region" description="Helical" evidence="6">
    <location>
        <begin position="66"/>
        <end position="85"/>
    </location>
</feature>
<dbReference type="AlphaFoldDB" id="A0A8R1ELF1"/>
<keyword evidence="5 6" id="KW-0472">Membrane</keyword>
<feature type="transmembrane region" description="Helical" evidence="6">
    <location>
        <begin position="263"/>
        <end position="285"/>
    </location>
</feature>
<evidence type="ECO:0000256" key="6">
    <source>
        <dbReference type="SAM" id="Phobius"/>
    </source>
</evidence>
<accession>A0A8R1ELF1</accession>
<name>A0A8R1ELF1_CAEJA</name>
<comment type="subcellular location">
    <subcellularLocation>
        <location evidence="1">Membrane</location>
        <topology evidence="1">Multi-pass membrane protein</topology>
    </subcellularLocation>
</comment>
<comment type="similarity">
    <text evidence="2">Belongs to the nematode receptor-like protein sre family.</text>
</comment>
<reference evidence="7" key="2">
    <citation type="submission" date="2022-06" db="UniProtKB">
        <authorList>
            <consortium name="EnsemblMetazoa"/>
        </authorList>
    </citation>
    <scope>IDENTIFICATION</scope>
    <source>
        <strain evidence="7">DF5081</strain>
    </source>
</reference>
<dbReference type="GO" id="GO:0016020">
    <property type="term" value="C:membrane"/>
    <property type="evidence" value="ECO:0007669"/>
    <property type="project" value="UniProtKB-SubCell"/>
</dbReference>
<evidence type="ECO:0000256" key="1">
    <source>
        <dbReference type="ARBA" id="ARBA00004141"/>
    </source>
</evidence>
<dbReference type="GO" id="GO:0007606">
    <property type="term" value="P:sensory perception of chemical stimulus"/>
    <property type="evidence" value="ECO:0007669"/>
    <property type="project" value="InterPro"/>
</dbReference>
<evidence type="ECO:0000256" key="4">
    <source>
        <dbReference type="ARBA" id="ARBA00022989"/>
    </source>
</evidence>
<keyword evidence="4 6" id="KW-1133">Transmembrane helix</keyword>
<sequence>MIFQISPSNVTIFQPVWVLYNRKVLEFPYTFLLTFEILLNVSAMYYTLKLIWICSKIQVFHKNMSILMFNITVQWFEVFAANLVIKPYEIGVASLADTQSPLIRQWYTDNPSHYILLTVDPWKMEFSNGRFQFLIAGIIKWHYSASLVNLLFVLSIERIFACCFISDYEKKSRNWIITILLIFYHCMNIVTTFIYFLEGFDYFGLALMTLLPNIVAVFLFCLARQFNLKITRAQEMFSTPSYTLAARFQAKENIKYFQMIRNVVIMAMVLFFVVTVANLLILWNIVPEMDVLLNFIVQSIVNAFLIRAVQFRSSTQITEPPVPKARQLLSIREEIKTPIFTVPTLIHSVDSWRKFKMCPRFSFPMCSIISNKTKDRRKIGDITAQNETSLYFDQLNVLWS</sequence>
<feature type="transmembrane region" description="Helical" evidence="6">
    <location>
        <begin position="27"/>
        <end position="46"/>
    </location>
</feature>
<protein>
    <submittedName>
        <fullName evidence="7">Uncharacterized protein</fullName>
    </submittedName>
</protein>
<dbReference type="Proteomes" id="UP000005237">
    <property type="component" value="Unassembled WGS sequence"/>
</dbReference>
<reference evidence="8" key="1">
    <citation type="submission" date="2010-08" db="EMBL/GenBank/DDBJ databases">
        <authorList>
            <consortium name="Caenorhabditis japonica Sequencing Consortium"/>
            <person name="Wilson R.K."/>
        </authorList>
    </citation>
    <scope>NUCLEOTIDE SEQUENCE [LARGE SCALE GENOMIC DNA]</scope>
    <source>
        <strain evidence="8">DF5081</strain>
    </source>
</reference>
<keyword evidence="3 6" id="KW-0812">Transmembrane</keyword>
<dbReference type="InterPro" id="IPR004151">
    <property type="entry name" value="7TM_GPCR_serpentine_rcpt_Sre"/>
</dbReference>
<organism evidence="7 8">
    <name type="scientific">Caenorhabditis japonica</name>
    <dbReference type="NCBI Taxonomy" id="281687"/>
    <lineage>
        <taxon>Eukaryota</taxon>
        <taxon>Metazoa</taxon>
        <taxon>Ecdysozoa</taxon>
        <taxon>Nematoda</taxon>
        <taxon>Chromadorea</taxon>
        <taxon>Rhabditida</taxon>
        <taxon>Rhabditina</taxon>
        <taxon>Rhabditomorpha</taxon>
        <taxon>Rhabditoidea</taxon>
        <taxon>Rhabditidae</taxon>
        <taxon>Peloderinae</taxon>
        <taxon>Caenorhabditis</taxon>
    </lineage>
</organism>
<evidence type="ECO:0000256" key="5">
    <source>
        <dbReference type="ARBA" id="ARBA00023136"/>
    </source>
</evidence>
<feature type="transmembrane region" description="Helical" evidence="6">
    <location>
        <begin position="131"/>
        <end position="154"/>
    </location>
</feature>
<feature type="transmembrane region" description="Helical" evidence="6">
    <location>
        <begin position="175"/>
        <end position="196"/>
    </location>
</feature>